<dbReference type="EMBL" id="ML978073">
    <property type="protein sequence ID" value="KAF2011844.1"/>
    <property type="molecule type" value="Genomic_DNA"/>
</dbReference>
<organism evidence="2 3">
    <name type="scientific">Aaosphaeria arxii CBS 175.79</name>
    <dbReference type="NCBI Taxonomy" id="1450172"/>
    <lineage>
        <taxon>Eukaryota</taxon>
        <taxon>Fungi</taxon>
        <taxon>Dikarya</taxon>
        <taxon>Ascomycota</taxon>
        <taxon>Pezizomycotina</taxon>
        <taxon>Dothideomycetes</taxon>
        <taxon>Pleosporomycetidae</taxon>
        <taxon>Pleosporales</taxon>
        <taxon>Pleosporales incertae sedis</taxon>
        <taxon>Aaosphaeria</taxon>
    </lineage>
</organism>
<accession>A0A6A5XHQ7</accession>
<sequence>MPHAEKDGSVYTNGNMSATPTTTNGTPLTNGEKPSSKVLSHLQSYPVVHDSLEYYRAHPYGAKSLTIFHKTYAQFVAPLHPYLQTPYSYLHPYLSRADELGDSGLTNLDTQFPIVKEETSTLKEKVKSVVGVPLSLVGKGKQYVFSTWEDEYKKTGGQDGWGKTAKAIVSTELKVAHDGLSVVKNWWAKGEETVAKKVDEVKARQ</sequence>
<protein>
    <submittedName>
        <fullName evidence="2">CAP20-like protein</fullName>
    </submittedName>
</protein>
<proteinExistence type="predicted"/>
<evidence type="ECO:0000256" key="1">
    <source>
        <dbReference type="SAM" id="MobiDB-lite"/>
    </source>
</evidence>
<name>A0A6A5XHQ7_9PLEO</name>
<feature type="region of interest" description="Disordered" evidence="1">
    <location>
        <begin position="1"/>
        <end position="36"/>
    </location>
</feature>
<gene>
    <name evidence="2" type="ORF">BU24DRAFT_435359</name>
</gene>
<evidence type="ECO:0000313" key="3">
    <source>
        <dbReference type="Proteomes" id="UP000799778"/>
    </source>
</evidence>
<reference evidence="2" key="1">
    <citation type="journal article" date="2020" name="Stud. Mycol.">
        <title>101 Dothideomycetes genomes: a test case for predicting lifestyles and emergence of pathogens.</title>
        <authorList>
            <person name="Haridas S."/>
            <person name="Albert R."/>
            <person name="Binder M."/>
            <person name="Bloem J."/>
            <person name="Labutti K."/>
            <person name="Salamov A."/>
            <person name="Andreopoulos B."/>
            <person name="Baker S."/>
            <person name="Barry K."/>
            <person name="Bills G."/>
            <person name="Bluhm B."/>
            <person name="Cannon C."/>
            <person name="Castanera R."/>
            <person name="Culley D."/>
            <person name="Daum C."/>
            <person name="Ezra D."/>
            <person name="Gonzalez J."/>
            <person name="Henrissat B."/>
            <person name="Kuo A."/>
            <person name="Liang C."/>
            <person name="Lipzen A."/>
            <person name="Lutzoni F."/>
            <person name="Magnuson J."/>
            <person name="Mondo S."/>
            <person name="Nolan M."/>
            <person name="Ohm R."/>
            <person name="Pangilinan J."/>
            <person name="Park H.-J."/>
            <person name="Ramirez L."/>
            <person name="Alfaro M."/>
            <person name="Sun H."/>
            <person name="Tritt A."/>
            <person name="Yoshinaga Y."/>
            <person name="Zwiers L.-H."/>
            <person name="Turgeon B."/>
            <person name="Goodwin S."/>
            <person name="Spatafora J."/>
            <person name="Crous P."/>
            <person name="Grigoriev I."/>
        </authorList>
    </citation>
    <scope>NUCLEOTIDE SEQUENCE</scope>
    <source>
        <strain evidence="2">CBS 175.79</strain>
    </source>
</reference>
<feature type="compositionally biased region" description="Low complexity" evidence="1">
    <location>
        <begin position="19"/>
        <end position="31"/>
    </location>
</feature>
<dbReference type="AlphaFoldDB" id="A0A6A5XHQ7"/>
<dbReference type="OrthoDB" id="376826at2759"/>
<dbReference type="RefSeq" id="XP_033380183.1">
    <property type="nucleotide sequence ID" value="XM_033530086.1"/>
</dbReference>
<dbReference type="Proteomes" id="UP000799778">
    <property type="component" value="Unassembled WGS sequence"/>
</dbReference>
<evidence type="ECO:0000313" key="2">
    <source>
        <dbReference type="EMBL" id="KAF2011844.1"/>
    </source>
</evidence>
<keyword evidence="3" id="KW-1185">Reference proteome</keyword>
<dbReference type="GeneID" id="54287483"/>